<feature type="signal peptide" evidence="1">
    <location>
        <begin position="1"/>
        <end position="19"/>
    </location>
</feature>
<dbReference type="Pfam" id="PF13472">
    <property type="entry name" value="Lipase_GDSL_2"/>
    <property type="match status" value="1"/>
</dbReference>
<keyword evidence="4" id="KW-1185">Reference proteome</keyword>
<dbReference type="OrthoDB" id="9815670at2"/>
<proteinExistence type="predicted"/>
<dbReference type="PANTHER" id="PTHR30383">
    <property type="entry name" value="THIOESTERASE 1/PROTEASE 1/LYSOPHOSPHOLIPASE L1"/>
    <property type="match status" value="1"/>
</dbReference>
<dbReference type="InterPro" id="IPR036514">
    <property type="entry name" value="SGNH_hydro_sf"/>
</dbReference>
<evidence type="ECO:0000259" key="2">
    <source>
        <dbReference type="Pfam" id="PF13472"/>
    </source>
</evidence>
<dbReference type="Proteomes" id="UP000316095">
    <property type="component" value="Unassembled WGS sequence"/>
</dbReference>
<evidence type="ECO:0000313" key="4">
    <source>
        <dbReference type="Proteomes" id="UP000316095"/>
    </source>
</evidence>
<reference evidence="3 4" key="1">
    <citation type="submission" date="2019-02" db="EMBL/GenBank/DDBJ databases">
        <title>Deep-cultivation of Planctomycetes and their phenomic and genomic characterization uncovers novel biology.</title>
        <authorList>
            <person name="Wiegand S."/>
            <person name="Jogler M."/>
            <person name="Boedeker C."/>
            <person name="Pinto D."/>
            <person name="Vollmers J."/>
            <person name="Rivas-Marin E."/>
            <person name="Kohn T."/>
            <person name="Peeters S.H."/>
            <person name="Heuer A."/>
            <person name="Rast P."/>
            <person name="Oberbeckmann S."/>
            <person name="Bunk B."/>
            <person name="Jeske O."/>
            <person name="Meyerdierks A."/>
            <person name="Storesund J.E."/>
            <person name="Kallscheuer N."/>
            <person name="Luecker S."/>
            <person name="Lage O.M."/>
            <person name="Pohl T."/>
            <person name="Merkel B.J."/>
            <person name="Hornburger P."/>
            <person name="Mueller R.-W."/>
            <person name="Bruemmer F."/>
            <person name="Labrenz M."/>
            <person name="Spormann A.M."/>
            <person name="Op Den Camp H."/>
            <person name="Overmann J."/>
            <person name="Amann R."/>
            <person name="Jetten M.S.M."/>
            <person name="Mascher T."/>
            <person name="Medema M.H."/>
            <person name="Devos D.P."/>
            <person name="Kaster A.-K."/>
            <person name="Ovreas L."/>
            <person name="Rohde M."/>
            <person name="Galperin M.Y."/>
            <person name="Jogler C."/>
        </authorList>
    </citation>
    <scope>NUCLEOTIDE SEQUENCE [LARGE SCALE GENOMIC DNA]</scope>
    <source>
        <strain evidence="3 4">Pan54</strain>
    </source>
</reference>
<keyword evidence="3" id="KW-0378">Hydrolase</keyword>
<protein>
    <submittedName>
        <fullName evidence="3">GDSL-like Lipase/Acylhydrolase</fullName>
    </submittedName>
</protein>
<feature type="domain" description="SGNH hydrolase-type esterase" evidence="2">
    <location>
        <begin position="47"/>
        <end position="206"/>
    </location>
</feature>
<dbReference type="Gene3D" id="3.40.50.1110">
    <property type="entry name" value="SGNH hydrolase"/>
    <property type="match status" value="1"/>
</dbReference>
<accession>A0A5C5XJN4</accession>
<dbReference type="InterPro" id="IPR051532">
    <property type="entry name" value="Ester_Hydrolysis_Enzymes"/>
</dbReference>
<dbReference type="GO" id="GO:0004622">
    <property type="term" value="F:phosphatidylcholine lysophospholipase activity"/>
    <property type="evidence" value="ECO:0007669"/>
    <property type="project" value="TreeGrafter"/>
</dbReference>
<keyword evidence="1" id="KW-0732">Signal</keyword>
<feature type="chain" id="PRO_5023016387" evidence="1">
    <location>
        <begin position="20"/>
        <end position="221"/>
    </location>
</feature>
<comment type="caution">
    <text evidence="3">The sequence shown here is derived from an EMBL/GenBank/DDBJ whole genome shotgun (WGS) entry which is preliminary data.</text>
</comment>
<name>A0A5C5XJN4_9PLAN</name>
<dbReference type="InterPro" id="IPR013830">
    <property type="entry name" value="SGNH_hydro"/>
</dbReference>
<dbReference type="CDD" id="cd00229">
    <property type="entry name" value="SGNH_hydrolase"/>
    <property type="match status" value="1"/>
</dbReference>
<dbReference type="AlphaFoldDB" id="A0A5C5XJN4"/>
<organism evidence="3 4">
    <name type="scientific">Rubinisphaera italica</name>
    <dbReference type="NCBI Taxonomy" id="2527969"/>
    <lineage>
        <taxon>Bacteria</taxon>
        <taxon>Pseudomonadati</taxon>
        <taxon>Planctomycetota</taxon>
        <taxon>Planctomycetia</taxon>
        <taxon>Planctomycetales</taxon>
        <taxon>Planctomycetaceae</taxon>
        <taxon>Rubinisphaera</taxon>
    </lineage>
</organism>
<dbReference type="EMBL" id="SJPG01000001">
    <property type="protein sequence ID" value="TWT63426.1"/>
    <property type="molecule type" value="Genomic_DNA"/>
</dbReference>
<evidence type="ECO:0000313" key="3">
    <source>
        <dbReference type="EMBL" id="TWT63426.1"/>
    </source>
</evidence>
<sequence precursor="true">MKHFCVLLYLLTMVSFVTADEPVRERIEWIDIWVTDADKVDLPRVLFVGDSITRGYFGAVEKHLAGKAYCARLTTSKCVSDPTFNDDLLQLLKQYKFSVIHFNNGLHGWGYTEDQYRDGLSKTVDALKEHAGDARLVWATTTPVREKTDLQTFAEQTDRVIVRNKLAAEIVTEQHLSTDDLFELVKDHGDWQSTDGVHFNAKGNEALAKQVAESVAGCLSE</sequence>
<dbReference type="SUPFAM" id="SSF52266">
    <property type="entry name" value="SGNH hydrolase"/>
    <property type="match status" value="1"/>
</dbReference>
<evidence type="ECO:0000256" key="1">
    <source>
        <dbReference type="SAM" id="SignalP"/>
    </source>
</evidence>
<dbReference type="RefSeq" id="WP_146505173.1">
    <property type="nucleotide sequence ID" value="NZ_SJPG01000001.1"/>
</dbReference>
<gene>
    <name evidence="3" type="ORF">Pan54_41790</name>
</gene>
<dbReference type="PANTHER" id="PTHR30383:SF26">
    <property type="entry name" value="SGNH HYDROLASE-TYPE ESTERASE DOMAIN-CONTAINING PROTEIN"/>
    <property type="match status" value="1"/>
</dbReference>